<dbReference type="Gene3D" id="3.40.50.10860">
    <property type="entry name" value="Leucine Dehydrogenase, chain A, domain 1"/>
    <property type="match status" value="1"/>
</dbReference>
<reference evidence="3 4" key="1">
    <citation type="submission" date="2013-12" db="EMBL/GenBank/DDBJ databases">
        <authorList>
            <person name="Cubeta M."/>
            <person name="Pakala S."/>
            <person name="Fedorova N."/>
            <person name="Thomas E."/>
            <person name="Dean R."/>
            <person name="Jabaji S."/>
            <person name="Neate S."/>
            <person name="Toda T."/>
            <person name="Tavantzis S."/>
            <person name="Vilgalys R."/>
            <person name="Bharathan N."/>
            <person name="Pakala S."/>
            <person name="Losada L.S."/>
            <person name="Zafar N."/>
            <person name="Nierman W."/>
        </authorList>
    </citation>
    <scope>NUCLEOTIDE SEQUENCE [LARGE SCALE GENOMIC DNA]</scope>
    <source>
        <strain evidence="3 4">123E</strain>
    </source>
</reference>
<dbReference type="Gene3D" id="3.40.50.720">
    <property type="entry name" value="NAD(P)-binding Rossmann-like Domain"/>
    <property type="match status" value="1"/>
</dbReference>
<feature type="region of interest" description="Disordered" evidence="1">
    <location>
        <begin position="376"/>
        <end position="419"/>
    </location>
</feature>
<dbReference type="GO" id="GO:0009423">
    <property type="term" value="P:chorismate biosynthetic process"/>
    <property type="evidence" value="ECO:0007669"/>
    <property type="project" value="TreeGrafter"/>
</dbReference>
<evidence type="ECO:0000313" key="4">
    <source>
        <dbReference type="Proteomes" id="UP000027456"/>
    </source>
</evidence>
<dbReference type="PANTHER" id="PTHR21089">
    <property type="entry name" value="SHIKIMATE DEHYDROGENASE"/>
    <property type="match status" value="1"/>
</dbReference>
<sequence>MPDFLFISPSVDTNTVILEDPRSETSSPPSLIMVVPARDKHYLFGYPILHSASPAFQNLIFQSMNTNKTYECWSTSRITQEMMSVVRSPDFGGSGVTMPMKVTIMKYLDEITPEARAIGAVNTIVPVLDPLTGTMKAVGTNTDYLGVRNSLLRQLGLQVDRTFSPSDTFVPGQAAALSIGGGGAARSAIHAMHTMGLAPIYLMNRDQSEIDALFECFPNLPLVHLKNIAQAEKELAEPGRPPIVAIVGAIPAYLPVTDAERGVYNMITHVLTQPYATQPLSDVSSLPLPHQRLFLDMAYRPRNTPLLQIAAALNWEPIGGIQAMIEQGFAQSRMWQAGDASVEVACGDRVGEDVMTKARNFVEEMADVVVAGKEYDRAQDSPDAPLRSPCSAKWSTTLKGPRPQFTASQSPGGMCQAKP</sequence>
<proteinExistence type="predicted"/>
<dbReference type="HOGENOM" id="CLU_044063_1_0_1"/>
<protein>
    <submittedName>
        <fullName evidence="3">Shikimate/quinate 5-dehydrogenase</fullName>
    </submittedName>
</protein>
<dbReference type="OrthoDB" id="204377at2759"/>
<evidence type="ECO:0000313" key="3">
    <source>
        <dbReference type="EMBL" id="KEP52937.1"/>
    </source>
</evidence>
<dbReference type="CDD" id="cd01065">
    <property type="entry name" value="NAD_bind_Shikimate_DH"/>
    <property type="match status" value="1"/>
</dbReference>
<dbReference type="GO" id="GO:0004764">
    <property type="term" value="F:shikimate 3-dehydrogenase (NADP+) activity"/>
    <property type="evidence" value="ECO:0007669"/>
    <property type="project" value="InterPro"/>
</dbReference>
<dbReference type="AlphaFoldDB" id="A0A074SSJ6"/>
<dbReference type="InterPro" id="IPR013708">
    <property type="entry name" value="Shikimate_DH-bd_N"/>
</dbReference>
<comment type="caution">
    <text evidence="3">The sequence shown here is derived from an EMBL/GenBank/DDBJ whole genome shotgun (WGS) entry which is preliminary data.</text>
</comment>
<gene>
    <name evidence="3" type="ORF">V565_037820</name>
</gene>
<dbReference type="Pfam" id="PF08501">
    <property type="entry name" value="Shikimate_dh_N"/>
    <property type="match status" value="1"/>
</dbReference>
<accession>A0A074SSJ6</accession>
<dbReference type="InterPro" id="IPR046346">
    <property type="entry name" value="Aminoacid_DH-like_N_sf"/>
</dbReference>
<dbReference type="InterPro" id="IPR022893">
    <property type="entry name" value="Shikimate_DH_fam"/>
</dbReference>
<name>A0A074SSJ6_9AGAM</name>
<dbReference type="STRING" id="1423351.A0A074SSJ6"/>
<evidence type="ECO:0000256" key="1">
    <source>
        <dbReference type="SAM" id="MobiDB-lite"/>
    </source>
</evidence>
<dbReference type="InterPro" id="IPR036291">
    <property type="entry name" value="NAD(P)-bd_dom_sf"/>
</dbReference>
<dbReference type="PANTHER" id="PTHR21089:SF1">
    <property type="entry name" value="BIFUNCTIONAL 3-DEHYDROQUINATE DEHYDRATASE_SHIKIMATE DEHYDROGENASE, CHLOROPLASTIC"/>
    <property type="match status" value="1"/>
</dbReference>
<keyword evidence="4" id="KW-1185">Reference proteome</keyword>
<dbReference type="SUPFAM" id="SSF51735">
    <property type="entry name" value="NAD(P)-binding Rossmann-fold domains"/>
    <property type="match status" value="1"/>
</dbReference>
<dbReference type="Proteomes" id="UP000027456">
    <property type="component" value="Unassembled WGS sequence"/>
</dbReference>
<dbReference type="SUPFAM" id="SSF53223">
    <property type="entry name" value="Aminoacid dehydrogenase-like, N-terminal domain"/>
    <property type="match status" value="1"/>
</dbReference>
<organism evidence="3 4">
    <name type="scientific">Rhizoctonia solani 123E</name>
    <dbReference type="NCBI Taxonomy" id="1423351"/>
    <lineage>
        <taxon>Eukaryota</taxon>
        <taxon>Fungi</taxon>
        <taxon>Dikarya</taxon>
        <taxon>Basidiomycota</taxon>
        <taxon>Agaricomycotina</taxon>
        <taxon>Agaricomycetes</taxon>
        <taxon>Cantharellales</taxon>
        <taxon>Ceratobasidiaceae</taxon>
        <taxon>Rhizoctonia</taxon>
    </lineage>
</organism>
<feature type="domain" description="Shikimate dehydrogenase substrate binding N-terminal" evidence="2">
    <location>
        <begin position="43"/>
        <end position="124"/>
    </location>
</feature>
<dbReference type="EMBL" id="AZST01000080">
    <property type="protein sequence ID" value="KEP52937.1"/>
    <property type="molecule type" value="Genomic_DNA"/>
</dbReference>
<dbReference type="GO" id="GO:0019632">
    <property type="term" value="P:shikimate metabolic process"/>
    <property type="evidence" value="ECO:0007669"/>
    <property type="project" value="TreeGrafter"/>
</dbReference>
<evidence type="ECO:0000259" key="2">
    <source>
        <dbReference type="Pfam" id="PF08501"/>
    </source>
</evidence>